<evidence type="ECO:0000256" key="3">
    <source>
        <dbReference type="ARBA" id="ARBA00022737"/>
    </source>
</evidence>
<feature type="region of interest" description="Disordered" evidence="5">
    <location>
        <begin position="47"/>
        <end position="107"/>
    </location>
</feature>
<proteinExistence type="inferred from homology"/>
<dbReference type="CDD" id="cd05804">
    <property type="entry name" value="StaR_like"/>
    <property type="match status" value="1"/>
</dbReference>
<comment type="similarity">
    <text evidence="1">Belongs to the TTC38 family.</text>
</comment>
<keyword evidence="7" id="KW-1185">Reference proteome</keyword>
<evidence type="ECO:0000256" key="4">
    <source>
        <dbReference type="ARBA" id="ARBA00022803"/>
    </source>
</evidence>
<comment type="caution">
    <text evidence="6">The sequence shown here is derived from an EMBL/GenBank/DDBJ whole genome shotgun (WGS) entry which is preliminary data.</text>
</comment>
<name>A0AAN7LF33_TRANT</name>
<keyword evidence="3" id="KW-0677">Repeat</keyword>
<evidence type="ECO:0000313" key="7">
    <source>
        <dbReference type="Proteomes" id="UP001346149"/>
    </source>
</evidence>
<dbReference type="InterPro" id="IPR011990">
    <property type="entry name" value="TPR-like_helical_dom_sf"/>
</dbReference>
<dbReference type="PANTHER" id="PTHR16263:SF4">
    <property type="entry name" value="TETRATRICOPEPTIDE REPEAT PROTEIN 38"/>
    <property type="match status" value="1"/>
</dbReference>
<dbReference type="Proteomes" id="UP001346149">
    <property type="component" value="Unassembled WGS sequence"/>
</dbReference>
<dbReference type="SUPFAM" id="SSF48452">
    <property type="entry name" value="TPR-like"/>
    <property type="match status" value="1"/>
</dbReference>
<evidence type="ECO:0000256" key="5">
    <source>
        <dbReference type="SAM" id="MobiDB-lite"/>
    </source>
</evidence>
<gene>
    <name evidence="6" type="ORF">SAY86_018478</name>
</gene>
<evidence type="ECO:0000313" key="6">
    <source>
        <dbReference type="EMBL" id="KAK4784110.1"/>
    </source>
</evidence>
<feature type="compositionally biased region" description="Pro residues" evidence="5">
    <location>
        <begin position="79"/>
        <end position="88"/>
    </location>
</feature>
<accession>A0AAN7LF33</accession>
<feature type="compositionally biased region" description="Basic residues" evidence="5">
    <location>
        <begin position="65"/>
        <end position="74"/>
    </location>
</feature>
<dbReference type="PANTHER" id="PTHR16263">
    <property type="entry name" value="TETRATRICOPEPTIDE REPEAT PROTEIN 38"/>
    <property type="match status" value="1"/>
</dbReference>
<reference evidence="6 7" key="1">
    <citation type="journal article" date="2023" name="Hortic Res">
        <title>Pangenome of water caltrop reveals structural variations and asymmetric subgenome divergence after allopolyploidization.</title>
        <authorList>
            <person name="Zhang X."/>
            <person name="Chen Y."/>
            <person name="Wang L."/>
            <person name="Yuan Y."/>
            <person name="Fang M."/>
            <person name="Shi L."/>
            <person name="Lu R."/>
            <person name="Comes H.P."/>
            <person name="Ma Y."/>
            <person name="Chen Y."/>
            <person name="Huang G."/>
            <person name="Zhou Y."/>
            <person name="Zheng Z."/>
            <person name="Qiu Y."/>
        </authorList>
    </citation>
    <scope>NUCLEOTIDE SEQUENCE [LARGE SCALE GENOMIC DNA]</scope>
    <source>
        <strain evidence="6">F231</strain>
    </source>
</reference>
<dbReference type="AlphaFoldDB" id="A0AAN7LF33"/>
<dbReference type="InterPro" id="IPR033891">
    <property type="entry name" value="TTC38"/>
</dbReference>
<evidence type="ECO:0000256" key="2">
    <source>
        <dbReference type="ARBA" id="ARBA00019992"/>
    </source>
</evidence>
<dbReference type="EMBL" id="JAXQNO010000014">
    <property type="protein sequence ID" value="KAK4784110.1"/>
    <property type="molecule type" value="Genomic_DNA"/>
</dbReference>
<keyword evidence="4" id="KW-0802">TPR repeat</keyword>
<evidence type="ECO:0000256" key="1">
    <source>
        <dbReference type="ARBA" id="ARBA00005857"/>
    </source>
</evidence>
<organism evidence="6 7">
    <name type="scientific">Trapa natans</name>
    <name type="common">Water chestnut</name>
    <dbReference type="NCBI Taxonomy" id="22666"/>
    <lineage>
        <taxon>Eukaryota</taxon>
        <taxon>Viridiplantae</taxon>
        <taxon>Streptophyta</taxon>
        <taxon>Embryophyta</taxon>
        <taxon>Tracheophyta</taxon>
        <taxon>Spermatophyta</taxon>
        <taxon>Magnoliopsida</taxon>
        <taxon>eudicotyledons</taxon>
        <taxon>Gunneridae</taxon>
        <taxon>Pentapetalae</taxon>
        <taxon>rosids</taxon>
        <taxon>malvids</taxon>
        <taxon>Myrtales</taxon>
        <taxon>Lythraceae</taxon>
        <taxon>Trapa</taxon>
    </lineage>
</organism>
<sequence length="575" mass="65085">MSAICLQRAYEYGGLDHCRSDFWIAPCLVRLFLSVWQVGDADPDNEADWTVTGEVGWGAQPPSSHRTHQPRKTKLQAPAPAPAPPLHLPEPDIESTSESPTGIEDNMGGEELRFDRWGYGVKTSSDACITAINAFYHQVLSYGRDRKVILEAVRHDENCVLANILAAHLLSYWDPSRASTCLEAARSRLEQATAYEKAVFDAVSSLIMENRDDDMAVGLHFKLLKEFPRDMLSLKRAQILCFYMGQPDLSLKLVEQVLPVNQQEDYIYGMLAFPLLELGRMEDAEKAAKKGFDINEKDCWAQHALCHVLHFECRFKEAVEFMEQCSETWSSCMSFMLTHNWWHVSLCCLEGHAPITRVLEIYDARIVKELERPDAVCVEVLLNALGLLLRLHVRGHINATEDRLKSLIDRLTDRASWHIEWLVDVLCLWALACVREVSEAEDLFCGLKSRFSKMTKKKQITMQQGIVLAEALLEYGKGNNGRALELLGPDFNAYSCKMIGASDEQLDVFSEVWYVVLLNNGQAEKAIEAMENQVNKRNGAPFLWHLLERGYKLLGRPEAAVAGEKARALEKAYFE</sequence>
<dbReference type="Gene3D" id="1.25.40.10">
    <property type="entry name" value="Tetratricopeptide repeat domain"/>
    <property type="match status" value="1"/>
</dbReference>
<protein>
    <recommendedName>
        <fullName evidence="2">Tetratricopeptide repeat protein 38</fullName>
    </recommendedName>
</protein>